<accession>A0A173GCA2</accession>
<dbReference type="EMBL" id="KX017521">
    <property type="protein sequence ID" value="ANH50956.1"/>
    <property type="molecule type" value="Genomic_DNA"/>
</dbReference>
<dbReference type="GeneID" id="30310565"/>
<dbReference type="Proteomes" id="UP000207623">
    <property type="component" value="Segment"/>
</dbReference>
<dbReference type="RefSeq" id="YP_009323777.1">
    <property type="nucleotide sequence ID" value="NC_031933.1"/>
</dbReference>
<proteinExistence type="predicted"/>
<organism evidence="1 2">
    <name type="scientific">Salmonella phage 118970_sal2</name>
    <dbReference type="NCBI Taxonomy" id="1813782"/>
    <lineage>
        <taxon>Viruses</taxon>
        <taxon>Duplodnaviria</taxon>
        <taxon>Heunggongvirae</taxon>
        <taxon>Uroviricota</taxon>
        <taxon>Caudoviricetes</taxon>
        <taxon>Demerecviridae</taxon>
        <taxon>Markadamsvirinae</taxon>
        <taxon>Epseptimavirus</taxon>
        <taxon>Epseptimavirus 118970sal2</taxon>
    </lineage>
</organism>
<evidence type="ECO:0000313" key="1">
    <source>
        <dbReference type="EMBL" id="ANH50956.1"/>
    </source>
</evidence>
<reference evidence="1 2" key="1">
    <citation type="submission" date="2016-04" db="EMBL/GenBank/DDBJ databases">
        <title>Complete Genome Sequences of three Siphoviridae Bacteriophages infecting Salmonella enterica enterica subsp. Enteridis.</title>
        <authorList>
            <person name="Paradiso R."/>
            <person name="Lombardi S."/>
            <person name="Iodice M.G."/>
            <person name="Riccardi M.G."/>
            <person name="Orsini M."/>
            <person name="Bolletti Censi S."/>
            <person name="Galiero G."/>
            <person name="Borriello G."/>
        </authorList>
    </citation>
    <scope>NUCLEOTIDE SEQUENCE [LARGE SCALE GENOMIC DNA]</scope>
</reference>
<name>A0A173GCA2_9CAUD</name>
<evidence type="ECO:0000313" key="2">
    <source>
        <dbReference type="Proteomes" id="UP000207623"/>
    </source>
</evidence>
<dbReference type="KEGG" id="vg:30310565"/>
<sequence>MKELNLNSLVQIPATDAVLDFLKQEHIKFWTNYAEQYEETSSAITFADKRIAEYTDPRVKNGMITLPLWDVMEKFGKDLCPGCIPLFVTILIDEKDLK</sequence>
<protein>
    <submittedName>
        <fullName evidence="1">Uncharacterized protein</fullName>
    </submittedName>
</protein>
<keyword evidence="2" id="KW-1185">Reference proteome</keyword>